<dbReference type="EMBL" id="CP011367">
    <property type="protein sequence ID" value="AKJ93986.1"/>
    <property type="molecule type" value="Genomic_DNA"/>
</dbReference>
<keyword evidence="2" id="KW-0675">Receptor</keyword>
<feature type="chain" id="PRO_5002553848" evidence="1">
    <location>
        <begin position="28"/>
        <end position="431"/>
    </location>
</feature>
<feature type="signal peptide" evidence="1">
    <location>
        <begin position="1"/>
        <end position="27"/>
    </location>
</feature>
<dbReference type="RefSeq" id="WP_047250549.1">
    <property type="nucleotide sequence ID" value="NZ_CP011367.1"/>
</dbReference>
<dbReference type="OrthoDB" id="9788733at2"/>
<evidence type="ECO:0000313" key="2">
    <source>
        <dbReference type="EMBL" id="AKJ93986.1"/>
    </source>
</evidence>
<evidence type="ECO:0000313" key="3">
    <source>
        <dbReference type="Proteomes" id="UP000064201"/>
    </source>
</evidence>
<accession>A0A0G3G546</accession>
<evidence type="ECO:0000256" key="1">
    <source>
        <dbReference type="SAM" id="SignalP"/>
    </source>
</evidence>
<dbReference type="AlphaFoldDB" id="A0A0G3G546"/>
<dbReference type="Gene3D" id="2.40.160.10">
    <property type="entry name" value="Porin"/>
    <property type="match status" value="1"/>
</dbReference>
<reference evidence="2 3" key="1">
    <citation type="submission" date="2015-04" db="EMBL/GenBank/DDBJ databases">
        <title>Complete Sequence for the Genome of the Thioalkalivibrio versutus D301.</title>
        <authorList>
            <person name="Mu T."/>
            <person name="Zhou J."/>
            <person name="Xu X."/>
        </authorList>
    </citation>
    <scope>NUCLEOTIDE SEQUENCE [LARGE SCALE GENOMIC DNA]</scope>
    <source>
        <strain evidence="2 3">D301</strain>
    </source>
</reference>
<dbReference type="Proteomes" id="UP000064201">
    <property type="component" value="Chromosome"/>
</dbReference>
<gene>
    <name evidence="2" type="ORF">TVD_00770</name>
</gene>
<dbReference type="KEGG" id="tvr:TVD_00770"/>
<dbReference type="PATRIC" id="fig|106634.4.peg.157"/>
<keyword evidence="1" id="KW-0732">Signal</keyword>
<dbReference type="STRING" id="106634.TVD_00770"/>
<organism evidence="2 3">
    <name type="scientific">Thioalkalivibrio versutus</name>
    <dbReference type="NCBI Taxonomy" id="106634"/>
    <lineage>
        <taxon>Bacteria</taxon>
        <taxon>Pseudomonadati</taxon>
        <taxon>Pseudomonadota</taxon>
        <taxon>Gammaproteobacteria</taxon>
        <taxon>Chromatiales</taxon>
        <taxon>Ectothiorhodospiraceae</taxon>
        <taxon>Thioalkalivibrio</taxon>
    </lineage>
</organism>
<dbReference type="InterPro" id="IPR023614">
    <property type="entry name" value="Porin_dom_sf"/>
</dbReference>
<protein>
    <submittedName>
        <fullName evidence="2">Zinc-regulated TonB-dependent outer membrane receptor</fullName>
    </submittedName>
</protein>
<proteinExistence type="predicted"/>
<sequence>MPLTPFSRPVLAALASLTLAAPGTAAAQWTAGDDESAWGMDVSLILEGIYYNELSHGNDSPAGFDDGHDHGHGNGDDHGLDDGFNLGHSELGFQARLGDLLDATVIIEFDDQDIEVDEAYLTTRALPGGLQLKAGKFLSDIGYINNRHPHEWDFVNRPLVNEYLFGDHGLLEKGVQATWLAPTATYTQLGVELLQGETSGIANYEGSQSPLNDQDRILRDRSGPRLVTAFAKIGPDLGPDHAAQFGVSGGYARSYQVTDEHSTRFEDWDGSAWFAGVDAVYKYSAGRAYGQGDWRLQGEYFYREIDVDRRDVNFEADGNGPVGFVRNEQSFKNQQDGIYVQGVYGFAPRWEAGLRAEALGLSNDVGRGDGESFGTSYRHTAQVTFRPVEPVFLRAQLSQNDFVDDHGDRDRGLEFMLQLNVALGAHGAHRF</sequence>
<keyword evidence="3" id="KW-1185">Reference proteome</keyword>
<name>A0A0G3G546_9GAMM</name>
<dbReference type="SUPFAM" id="SSF56935">
    <property type="entry name" value="Porins"/>
    <property type="match status" value="1"/>
</dbReference>